<evidence type="ECO:0008006" key="3">
    <source>
        <dbReference type="Google" id="ProtNLM"/>
    </source>
</evidence>
<evidence type="ECO:0000313" key="2">
    <source>
        <dbReference type="Proteomes" id="UP000239494"/>
    </source>
</evidence>
<reference evidence="1 2" key="1">
    <citation type="submission" date="2018-03" db="EMBL/GenBank/DDBJ databases">
        <title>Genomic Encyclopedia of Archaeal and Bacterial Type Strains, Phase II (KMG-II): from individual species to whole genera.</title>
        <authorList>
            <person name="Goeker M."/>
        </authorList>
    </citation>
    <scope>NUCLEOTIDE SEQUENCE [LARGE SCALE GENOMIC DNA]</scope>
    <source>
        <strain evidence="1 2">DSM 44720</strain>
    </source>
</reference>
<organism evidence="1 2">
    <name type="scientific">Umezawaea tangerina</name>
    <dbReference type="NCBI Taxonomy" id="84725"/>
    <lineage>
        <taxon>Bacteria</taxon>
        <taxon>Bacillati</taxon>
        <taxon>Actinomycetota</taxon>
        <taxon>Actinomycetes</taxon>
        <taxon>Pseudonocardiales</taxon>
        <taxon>Pseudonocardiaceae</taxon>
        <taxon>Umezawaea</taxon>
    </lineage>
</organism>
<dbReference type="RefSeq" id="WP_106188762.1">
    <property type="nucleotide sequence ID" value="NZ_PVTF01000005.1"/>
</dbReference>
<dbReference type="EMBL" id="PVTF01000005">
    <property type="protein sequence ID" value="PRY41786.1"/>
    <property type="molecule type" value="Genomic_DNA"/>
</dbReference>
<keyword evidence="2" id="KW-1185">Reference proteome</keyword>
<proteinExistence type="predicted"/>
<dbReference type="AlphaFoldDB" id="A0A2T0T811"/>
<dbReference type="Proteomes" id="UP000239494">
    <property type="component" value="Unassembled WGS sequence"/>
</dbReference>
<accession>A0A2T0T811</accession>
<evidence type="ECO:0000313" key="1">
    <source>
        <dbReference type="EMBL" id="PRY41786.1"/>
    </source>
</evidence>
<dbReference type="OrthoDB" id="5124141at2"/>
<sequence length="189" mass="20467">MAGAGLLYLDVDGPLNPYAARAHRRPEGYGTFRRTARGGWYGGRDAKRYKGVRVWLHPGHGALLGDLAARTGLELVWATSWGHEANRHIGPAVGLPPLPVVEFPECDLDPVDGWSADGGWKWPAVLDHAAGRPLAWFDDEHDAFAAGRAAFDLGRAGAPTLLCHVDPRTGLLAEHLERVEDWAAGPRTT</sequence>
<name>A0A2T0T811_9PSEU</name>
<gene>
    <name evidence="1" type="ORF">CLV43_105545</name>
</gene>
<comment type="caution">
    <text evidence="1">The sequence shown here is derived from an EMBL/GenBank/DDBJ whole genome shotgun (WGS) entry which is preliminary data.</text>
</comment>
<protein>
    <recommendedName>
        <fullName evidence="3">Secreted protein</fullName>
    </recommendedName>
</protein>